<evidence type="ECO:0000256" key="7">
    <source>
        <dbReference type="SAM" id="MobiDB-lite"/>
    </source>
</evidence>
<dbReference type="InterPro" id="IPR011082">
    <property type="entry name" value="Exosome-assoc_fac/DNA_repair"/>
</dbReference>
<evidence type="ECO:0000313" key="9">
    <source>
        <dbReference type="Proteomes" id="UP000308652"/>
    </source>
</evidence>
<feature type="region of interest" description="Disordered" evidence="7">
    <location>
        <begin position="120"/>
        <end position="148"/>
    </location>
</feature>
<keyword evidence="9" id="KW-1185">Reference proteome</keyword>
<gene>
    <name evidence="8" type="ORF">BDQ12DRAFT_344777</name>
</gene>
<dbReference type="EMBL" id="ML213593">
    <property type="protein sequence ID" value="TFK41892.1"/>
    <property type="molecule type" value="Genomic_DNA"/>
</dbReference>
<evidence type="ECO:0000256" key="2">
    <source>
        <dbReference type="ARBA" id="ARBA00009154"/>
    </source>
</evidence>
<dbReference type="Pfam" id="PF04000">
    <property type="entry name" value="Sas10_Utp3"/>
    <property type="match status" value="1"/>
</dbReference>
<dbReference type="GO" id="GO:0003677">
    <property type="term" value="F:DNA binding"/>
    <property type="evidence" value="ECO:0007669"/>
    <property type="project" value="TreeGrafter"/>
</dbReference>
<keyword evidence="5 6" id="KW-0539">Nucleus</keyword>
<organism evidence="8 9">
    <name type="scientific">Crucibulum laeve</name>
    <dbReference type="NCBI Taxonomy" id="68775"/>
    <lineage>
        <taxon>Eukaryota</taxon>
        <taxon>Fungi</taxon>
        <taxon>Dikarya</taxon>
        <taxon>Basidiomycota</taxon>
        <taxon>Agaricomycotina</taxon>
        <taxon>Agaricomycetes</taxon>
        <taxon>Agaricomycetidae</taxon>
        <taxon>Agaricales</taxon>
        <taxon>Agaricineae</taxon>
        <taxon>Nidulariaceae</taxon>
        <taxon>Crucibulum</taxon>
    </lineage>
</organism>
<comment type="function">
    <text evidence="6">Required for exosome-dependent processing of pre-rRNA and small nucleolar RNA (snRNA) precursors. Involved in processing of 35S pre-rRNA at the A0, A1 and A2 sites.</text>
</comment>
<dbReference type="STRING" id="68775.A0A5C3M9D8"/>
<comment type="similarity">
    <text evidence="2 6">Belongs to the C1D family.</text>
</comment>
<proteinExistence type="inferred from homology"/>
<dbReference type="PANTHER" id="PTHR15341">
    <property type="entry name" value="SUN-COR STEROID HORMONE RECEPTOR CO-REPRESSOR"/>
    <property type="match status" value="1"/>
</dbReference>
<evidence type="ECO:0000313" key="8">
    <source>
        <dbReference type="EMBL" id="TFK41892.1"/>
    </source>
</evidence>
<dbReference type="GO" id="GO:0010468">
    <property type="term" value="P:regulation of gene expression"/>
    <property type="evidence" value="ECO:0007669"/>
    <property type="project" value="TreeGrafter"/>
</dbReference>
<feature type="compositionally biased region" description="Basic residues" evidence="7">
    <location>
        <begin position="269"/>
        <end position="282"/>
    </location>
</feature>
<feature type="compositionally biased region" description="Acidic residues" evidence="7">
    <location>
        <begin position="171"/>
        <end position="189"/>
    </location>
</feature>
<dbReference type="GO" id="GO:0003723">
    <property type="term" value="F:RNA binding"/>
    <property type="evidence" value="ECO:0007669"/>
    <property type="project" value="UniProtKB-UniRule"/>
</dbReference>
<evidence type="ECO:0000256" key="4">
    <source>
        <dbReference type="ARBA" id="ARBA00022884"/>
    </source>
</evidence>
<evidence type="ECO:0000256" key="1">
    <source>
        <dbReference type="ARBA" id="ARBA00004123"/>
    </source>
</evidence>
<dbReference type="Proteomes" id="UP000308652">
    <property type="component" value="Unassembled WGS sequence"/>
</dbReference>
<dbReference type="AlphaFoldDB" id="A0A5C3M9D8"/>
<name>A0A5C3M9D8_9AGAR</name>
<keyword evidence="3 6" id="KW-0698">rRNA processing</keyword>
<dbReference type="GO" id="GO:0005730">
    <property type="term" value="C:nucleolus"/>
    <property type="evidence" value="ECO:0007669"/>
    <property type="project" value="TreeGrafter"/>
</dbReference>
<dbReference type="InterPro" id="IPR007146">
    <property type="entry name" value="Sas10/Utp3/C1D"/>
</dbReference>
<dbReference type="PANTHER" id="PTHR15341:SF3">
    <property type="entry name" value="NUCLEAR NUCLEIC ACID-BINDING PROTEIN C1D"/>
    <property type="match status" value="1"/>
</dbReference>
<evidence type="ECO:0000256" key="5">
    <source>
        <dbReference type="ARBA" id="ARBA00023242"/>
    </source>
</evidence>
<dbReference type="GO" id="GO:0000178">
    <property type="term" value="C:exosome (RNase complex)"/>
    <property type="evidence" value="ECO:0007669"/>
    <property type="project" value="TreeGrafter"/>
</dbReference>
<evidence type="ECO:0000256" key="3">
    <source>
        <dbReference type="ARBA" id="ARBA00022552"/>
    </source>
</evidence>
<accession>A0A5C3M9D8</accession>
<dbReference type="GO" id="GO:0000460">
    <property type="term" value="P:maturation of 5.8S rRNA"/>
    <property type="evidence" value="ECO:0007669"/>
    <property type="project" value="TreeGrafter"/>
</dbReference>
<reference evidence="8 9" key="1">
    <citation type="journal article" date="2019" name="Nat. Ecol. Evol.">
        <title>Megaphylogeny resolves global patterns of mushroom evolution.</title>
        <authorList>
            <person name="Varga T."/>
            <person name="Krizsan K."/>
            <person name="Foldi C."/>
            <person name="Dima B."/>
            <person name="Sanchez-Garcia M."/>
            <person name="Sanchez-Ramirez S."/>
            <person name="Szollosi G.J."/>
            <person name="Szarkandi J.G."/>
            <person name="Papp V."/>
            <person name="Albert L."/>
            <person name="Andreopoulos W."/>
            <person name="Angelini C."/>
            <person name="Antonin V."/>
            <person name="Barry K.W."/>
            <person name="Bougher N.L."/>
            <person name="Buchanan P."/>
            <person name="Buyck B."/>
            <person name="Bense V."/>
            <person name="Catcheside P."/>
            <person name="Chovatia M."/>
            <person name="Cooper J."/>
            <person name="Damon W."/>
            <person name="Desjardin D."/>
            <person name="Finy P."/>
            <person name="Geml J."/>
            <person name="Haridas S."/>
            <person name="Hughes K."/>
            <person name="Justo A."/>
            <person name="Karasinski D."/>
            <person name="Kautmanova I."/>
            <person name="Kiss B."/>
            <person name="Kocsube S."/>
            <person name="Kotiranta H."/>
            <person name="LaButti K.M."/>
            <person name="Lechner B.E."/>
            <person name="Liimatainen K."/>
            <person name="Lipzen A."/>
            <person name="Lukacs Z."/>
            <person name="Mihaltcheva S."/>
            <person name="Morgado L.N."/>
            <person name="Niskanen T."/>
            <person name="Noordeloos M.E."/>
            <person name="Ohm R.A."/>
            <person name="Ortiz-Santana B."/>
            <person name="Ovrebo C."/>
            <person name="Racz N."/>
            <person name="Riley R."/>
            <person name="Savchenko A."/>
            <person name="Shiryaev A."/>
            <person name="Soop K."/>
            <person name="Spirin V."/>
            <person name="Szebenyi C."/>
            <person name="Tomsovsky M."/>
            <person name="Tulloss R.E."/>
            <person name="Uehling J."/>
            <person name="Grigoriev I.V."/>
            <person name="Vagvolgyi C."/>
            <person name="Papp T."/>
            <person name="Martin F.M."/>
            <person name="Miettinen O."/>
            <person name="Hibbett D.S."/>
            <person name="Nagy L.G."/>
        </authorList>
    </citation>
    <scope>NUCLEOTIDE SEQUENCE [LARGE SCALE GENOMIC DNA]</scope>
    <source>
        <strain evidence="8 9">CBS 166.37</strain>
    </source>
</reference>
<keyword evidence="4 6" id="KW-0694">RNA-binding</keyword>
<sequence length="282" mass="30978">MTSKTTQAKAKLATLSSSLDELEAQLEPLFSQALPETTVGLEPIQQAKLQTVLPYVVYDLIFVYLKSKGIDPRTHPVIPELDRVRQYFEKIKSAENPPAKRTEIDKAAAGRFIKHAITQAKWTKTAAEDEESPEPSSSTPRVPIKVTSKMQERAQYEIEMMEKDAEGSKEEELEVFEGEDEAVEDEEEQPASKKGKNKAEPPSNDSGKRRRPAVDPFAGYGDDLAAQAALSKKSKSGTNSSDDAKPTESLPKRSSPSIVTLPATGSSTKTKKTKKKGRKSLT</sequence>
<feature type="region of interest" description="Disordered" evidence="7">
    <location>
        <begin position="162"/>
        <end position="282"/>
    </location>
</feature>
<feature type="compositionally biased region" description="Low complexity" evidence="7">
    <location>
        <begin position="134"/>
        <end position="143"/>
    </location>
</feature>
<evidence type="ECO:0000256" key="6">
    <source>
        <dbReference type="RuleBase" id="RU368003"/>
    </source>
</evidence>
<dbReference type="OrthoDB" id="1421013at2759"/>
<protein>
    <recommendedName>
        <fullName evidence="6">Exosome complex protein</fullName>
    </recommendedName>
</protein>
<comment type="subcellular location">
    <subcellularLocation>
        <location evidence="1 6">Nucleus</location>
    </subcellularLocation>
</comment>